<sequence length="149" mass="16099">MFGQVLATSSPIAVEIGRTELAQPLIGPAARQHGSLPRCLGLITYSSMSSPSCAAFGRYNLYCAQRRKKRCARSLQYAGLSSIARMGRTTPHFARQVVRAATGLEHKQGAIGPLKHFFKHSFGPMLERSERILNQLAGSAVKDAASQIG</sequence>
<evidence type="ECO:0000313" key="2">
    <source>
        <dbReference type="Proteomes" id="UP000821598"/>
    </source>
</evidence>
<reference evidence="1 2" key="1">
    <citation type="submission" date="2019-08" db="EMBL/GenBank/DDBJ databases">
        <title>Paraburkholderia simonii sp. nov. and P. youngii sp. nov. Brazilian and Mexican Mimosa-associated rhizobia.</title>
        <authorList>
            <person name="Mavima L."/>
            <person name="Beukes C.W."/>
            <person name="Palmer M."/>
            <person name="De Meyer S.E."/>
            <person name="James E.K."/>
            <person name="Maluk M."/>
            <person name="Avontuur J.R."/>
            <person name="Chan W.Y."/>
            <person name="Venter S.N."/>
            <person name="Steenkamp E.T."/>
        </authorList>
    </citation>
    <scope>NUCLEOTIDE SEQUENCE [LARGE SCALE GENOMIC DNA]</scope>
    <source>
        <strain evidence="1 2">JPY454</strain>
    </source>
</reference>
<name>A0ABX2NYM0_9BURK</name>
<evidence type="ECO:0000313" key="1">
    <source>
        <dbReference type="EMBL" id="NVI09626.1"/>
    </source>
</evidence>
<keyword evidence="2" id="KW-1185">Reference proteome</keyword>
<proteinExistence type="predicted"/>
<comment type="caution">
    <text evidence="1">The sequence shown here is derived from an EMBL/GenBank/DDBJ whole genome shotgun (WGS) entry which is preliminary data.</text>
</comment>
<accession>A0ABX2NYM0</accession>
<dbReference type="RefSeq" id="WP_176369962.1">
    <property type="nucleotide sequence ID" value="NZ_JBNDMS010000003.1"/>
</dbReference>
<organism evidence="1 2">
    <name type="scientific">Paraburkholderia youngii</name>
    <dbReference type="NCBI Taxonomy" id="2782701"/>
    <lineage>
        <taxon>Bacteria</taxon>
        <taxon>Pseudomonadati</taxon>
        <taxon>Pseudomonadota</taxon>
        <taxon>Betaproteobacteria</taxon>
        <taxon>Burkholderiales</taxon>
        <taxon>Burkholderiaceae</taxon>
        <taxon>Paraburkholderia</taxon>
    </lineage>
</organism>
<protein>
    <submittedName>
        <fullName evidence="1">Uncharacterized protein</fullName>
    </submittedName>
</protein>
<dbReference type="EMBL" id="VOMC01000105">
    <property type="protein sequence ID" value="NVI09626.1"/>
    <property type="molecule type" value="Genomic_DNA"/>
</dbReference>
<dbReference type="Proteomes" id="UP000821598">
    <property type="component" value="Unassembled WGS sequence"/>
</dbReference>
<gene>
    <name evidence="1" type="ORF">FSB64_39690</name>
</gene>